<gene>
    <name evidence="4" type="ORF">MUY34_00925</name>
</gene>
<feature type="signal peptide" evidence="3">
    <location>
        <begin position="1"/>
        <end position="18"/>
    </location>
</feature>
<accession>A0ABT0H448</accession>
<comment type="caution">
    <text evidence="4">The sequence shown here is derived from an EMBL/GenBank/DDBJ whole genome shotgun (WGS) entry which is preliminary data.</text>
</comment>
<name>A0ABT0H448_9FLAO</name>
<protein>
    <submittedName>
        <fullName evidence="4">Uncharacterized protein</fullName>
    </submittedName>
</protein>
<dbReference type="Proteomes" id="UP001203687">
    <property type="component" value="Unassembled WGS sequence"/>
</dbReference>
<sequence>MKLKLTILLLFVVFGLHAQKELQPYTFSLSEKEKTETIMIYASAESINSITFTLKNEKNETLKTKKDNSEEVDITFKVFPFTENSFRTHLVEAINSIEEKDEANKEYNIFKTTLAPLKQTEEDDKASADDDSKEQLASLLSNRKKTVQRVRNIFQFFDALAITAFQYDTEPVAGILKYEQSVIIRKNNINGIDTKDYFKKVTKHVTNLIIKAKDSKENFLQNLNQEGTTKNYLDGDPFLAFLTNKIEVKADDNDYIYKRYYSKNLENEINCLKNQFPESEKLTEIIQLRAKLNLSTLDKCHEAPYPNTSSETTSSESTTSGTNKSNTTTTETIEDTYLSKLFDYYQSLKRINTSSKTKSIFEIHVSNKLKEWYATYKFGEFMKGELANNYFKEKYRKNLCEKIESAYSKLIDDSNKKIANLKKETSKYEKTKDSLTQQLLLNDVDIKNALVSKNQNLIDSYLTPKQTKLQELLVENKTNITNGEATVKEMGSRIKAYEISRIKFADKAKGFQNDINFLIAQRSNQIVDIPFWKFDVENIEIDFNDGFIEHITVTGKAVHPEIDKIAILNSIKAKHEVFYTDVNLDDAFKGFYQEPYIKDIFKDTMKKEYKFDNEFPIGFSSKTDFADLKGYTLYAFEGFEKVFSLPLNNVISLYIQRHQNDRLDFSPKDQVLTLPLDDPDKNHQVELKKEKSSKILNAKIFTDFNGLKESEPNGLVQIEIEKQIPLWTKRMPLGLGRSSNYGFANYAVFNLTWAKLNEEDRELQVKKAESFVNNESQIDNYITYLDLIRYENVSVGVDLNIVSFDFPLIKTRLELNGGVHYGRVKVVDDIPVADEQNPETTTRLFEKDVNMIRLYPDVILRIRPEERFGGYLRFRPFRTIVPDNEEFFSVYSAEDFLENPNRSEALKDQRWLQRYEFGAFYTPSADSDNKFFFRYRYTNTSKWETNGYSEIQLGYQIYLKF</sequence>
<keyword evidence="1" id="KW-0175">Coiled coil</keyword>
<organism evidence="4 5">
    <name type="scientific">Psychroserpens algicola</name>
    <dbReference type="NCBI Taxonomy" id="1719034"/>
    <lineage>
        <taxon>Bacteria</taxon>
        <taxon>Pseudomonadati</taxon>
        <taxon>Bacteroidota</taxon>
        <taxon>Flavobacteriia</taxon>
        <taxon>Flavobacteriales</taxon>
        <taxon>Flavobacteriaceae</taxon>
        <taxon>Psychroserpens</taxon>
    </lineage>
</organism>
<keyword evidence="5" id="KW-1185">Reference proteome</keyword>
<reference evidence="4" key="1">
    <citation type="submission" date="2022-04" db="EMBL/GenBank/DDBJ databases">
        <authorList>
            <person name="Ren T."/>
        </authorList>
    </citation>
    <scope>NUCLEOTIDE SEQUENCE</scope>
    <source>
        <strain evidence="4">F63249</strain>
    </source>
</reference>
<dbReference type="EMBL" id="JALPQF010000001">
    <property type="protein sequence ID" value="MCK8479158.1"/>
    <property type="molecule type" value="Genomic_DNA"/>
</dbReference>
<evidence type="ECO:0000313" key="5">
    <source>
        <dbReference type="Proteomes" id="UP001203687"/>
    </source>
</evidence>
<proteinExistence type="predicted"/>
<feature type="coiled-coil region" evidence="1">
    <location>
        <begin position="411"/>
        <end position="438"/>
    </location>
</feature>
<evidence type="ECO:0000256" key="3">
    <source>
        <dbReference type="SAM" id="SignalP"/>
    </source>
</evidence>
<evidence type="ECO:0000313" key="4">
    <source>
        <dbReference type="EMBL" id="MCK8479158.1"/>
    </source>
</evidence>
<feature type="compositionally biased region" description="Low complexity" evidence="2">
    <location>
        <begin position="307"/>
        <end position="328"/>
    </location>
</feature>
<feature type="chain" id="PRO_5047055812" evidence="3">
    <location>
        <begin position="19"/>
        <end position="961"/>
    </location>
</feature>
<keyword evidence="3" id="KW-0732">Signal</keyword>
<evidence type="ECO:0000256" key="1">
    <source>
        <dbReference type="SAM" id="Coils"/>
    </source>
</evidence>
<dbReference type="RefSeq" id="WP_248411572.1">
    <property type="nucleotide sequence ID" value="NZ_JALPQF010000001.1"/>
</dbReference>
<evidence type="ECO:0000256" key="2">
    <source>
        <dbReference type="SAM" id="MobiDB-lite"/>
    </source>
</evidence>
<feature type="region of interest" description="Disordered" evidence="2">
    <location>
        <begin position="303"/>
        <end position="328"/>
    </location>
</feature>